<organism evidence="1 2">
    <name type="scientific">Candidatus Ruthenibacterium avium</name>
    <dbReference type="NCBI Taxonomy" id="2838751"/>
    <lineage>
        <taxon>Bacteria</taxon>
        <taxon>Bacillati</taxon>
        <taxon>Bacillota</taxon>
        <taxon>Clostridia</taxon>
        <taxon>Eubacteriales</taxon>
        <taxon>Oscillospiraceae</taxon>
        <taxon>Ruthenibacterium</taxon>
    </lineage>
</organism>
<evidence type="ECO:0000313" key="1">
    <source>
        <dbReference type="EMBL" id="HJB39375.1"/>
    </source>
</evidence>
<protein>
    <recommendedName>
        <fullName evidence="3">DNA polymerase III subunit delta</fullName>
    </recommendedName>
</protein>
<sequence length="297" mass="31936">MMQRLVGNETVKQALLAAMQSGRLAHSILFCAEEGCGAGFAARCLAADFLYPDNPEAAERVVQGKSPDVLVLEKSGAAGEIKIDDVRDVRREVYATSLSAAGRVVLVKGAHRLNASSANALLKVMEEPPEGVMFLLTAPDEASVMATIKSRCCMYTLAPVSQEECEQEVRRLVPDGQDVPALCRAFGGRIGSVLRALTDEDEQRVLQSARQMMQAVANRDEYTVLAQAALYEKDRAGGQRLCMMLAQLCAAELFAPQTLTGDAAARVVNACTQAQRQLAQNANAKAVWSVFGARVCL</sequence>
<dbReference type="AlphaFoldDB" id="A0A9D2M0T8"/>
<name>A0A9D2M0T8_9FIRM</name>
<dbReference type="Gene3D" id="3.40.50.300">
    <property type="entry name" value="P-loop containing nucleotide triphosphate hydrolases"/>
    <property type="match status" value="1"/>
</dbReference>
<proteinExistence type="predicted"/>
<dbReference type="SUPFAM" id="SSF52540">
    <property type="entry name" value="P-loop containing nucleoside triphosphate hydrolases"/>
    <property type="match status" value="1"/>
</dbReference>
<comment type="caution">
    <text evidence="1">The sequence shown here is derived from an EMBL/GenBank/DDBJ whole genome shotgun (WGS) entry which is preliminary data.</text>
</comment>
<dbReference type="InterPro" id="IPR050238">
    <property type="entry name" value="DNA_Rep/Repair_Clamp_Loader"/>
</dbReference>
<dbReference type="EMBL" id="DWYA01000031">
    <property type="protein sequence ID" value="HJB39375.1"/>
    <property type="molecule type" value="Genomic_DNA"/>
</dbReference>
<dbReference type="PANTHER" id="PTHR11669:SF8">
    <property type="entry name" value="DNA POLYMERASE III SUBUNIT DELTA"/>
    <property type="match status" value="1"/>
</dbReference>
<reference evidence="1" key="2">
    <citation type="submission" date="2021-04" db="EMBL/GenBank/DDBJ databases">
        <authorList>
            <person name="Gilroy R."/>
        </authorList>
    </citation>
    <scope>NUCLEOTIDE SEQUENCE</scope>
    <source>
        <strain evidence="1">ChiBcec8-14828</strain>
    </source>
</reference>
<dbReference type="Proteomes" id="UP000824209">
    <property type="component" value="Unassembled WGS sequence"/>
</dbReference>
<dbReference type="GO" id="GO:0006261">
    <property type="term" value="P:DNA-templated DNA replication"/>
    <property type="evidence" value="ECO:0007669"/>
    <property type="project" value="TreeGrafter"/>
</dbReference>
<dbReference type="InterPro" id="IPR027417">
    <property type="entry name" value="P-loop_NTPase"/>
</dbReference>
<accession>A0A9D2M0T8</accession>
<evidence type="ECO:0008006" key="3">
    <source>
        <dbReference type="Google" id="ProtNLM"/>
    </source>
</evidence>
<reference evidence="1" key="1">
    <citation type="journal article" date="2021" name="PeerJ">
        <title>Extensive microbial diversity within the chicken gut microbiome revealed by metagenomics and culture.</title>
        <authorList>
            <person name="Gilroy R."/>
            <person name="Ravi A."/>
            <person name="Getino M."/>
            <person name="Pursley I."/>
            <person name="Horton D.L."/>
            <person name="Alikhan N.F."/>
            <person name="Baker D."/>
            <person name="Gharbi K."/>
            <person name="Hall N."/>
            <person name="Watson M."/>
            <person name="Adriaenssens E.M."/>
            <person name="Foster-Nyarko E."/>
            <person name="Jarju S."/>
            <person name="Secka A."/>
            <person name="Antonio M."/>
            <person name="Oren A."/>
            <person name="Chaudhuri R.R."/>
            <person name="La Ragione R."/>
            <person name="Hildebrand F."/>
            <person name="Pallen M.J."/>
        </authorList>
    </citation>
    <scope>NUCLEOTIDE SEQUENCE</scope>
    <source>
        <strain evidence="1">ChiBcec8-14828</strain>
    </source>
</reference>
<dbReference type="Pfam" id="PF13177">
    <property type="entry name" value="DNA_pol3_delta2"/>
    <property type="match status" value="1"/>
</dbReference>
<gene>
    <name evidence="1" type="ORF">H9943_03145</name>
</gene>
<dbReference type="PANTHER" id="PTHR11669">
    <property type="entry name" value="REPLICATION FACTOR C / DNA POLYMERASE III GAMMA-TAU SUBUNIT"/>
    <property type="match status" value="1"/>
</dbReference>
<evidence type="ECO:0000313" key="2">
    <source>
        <dbReference type="Proteomes" id="UP000824209"/>
    </source>
</evidence>